<dbReference type="EMBL" id="QQBC01000004">
    <property type="protein sequence ID" value="RDI66322.1"/>
    <property type="molecule type" value="Genomic_DNA"/>
</dbReference>
<accession>A0A370I6H9</accession>
<sequence>MQRTELDGLEALWRWDLQRLEIVAVRKVCDGTTLATFERDPRPDLASVREFLPEFTALWDAVRHQFWTEFKGGAA</sequence>
<keyword evidence="2" id="KW-1185">Reference proteome</keyword>
<dbReference type="AlphaFoldDB" id="A0A370I6H9"/>
<comment type="caution">
    <text evidence="1">The sequence shown here is derived from an EMBL/GenBank/DDBJ whole genome shotgun (WGS) entry which is preliminary data.</text>
</comment>
<evidence type="ECO:0000313" key="1">
    <source>
        <dbReference type="EMBL" id="RDI66322.1"/>
    </source>
</evidence>
<evidence type="ECO:0000313" key="2">
    <source>
        <dbReference type="Proteomes" id="UP000254869"/>
    </source>
</evidence>
<dbReference type="Proteomes" id="UP000254869">
    <property type="component" value="Unassembled WGS sequence"/>
</dbReference>
<gene>
    <name evidence="1" type="ORF">DFR76_10468</name>
</gene>
<proteinExistence type="predicted"/>
<name>A0A370I6H9_9NOCA</name>
<reference evidence="1 2" key="1">
    <citation type="submission" date="2018-07" db="EMBL/GenBank/DDBJ databases">
        <title>Genomic Encyclopedia of Type Strains, Phase IV (KMG-IV): sequencing the most valuable type-strain genomes for metagenomic binning, comparative biology and taxonomic classification.</title>
        <authorList>
            <person name="Goeker M."/>
        </authorList>
    </citation>
    <scope>NUCLEOTIDE SEQUENCE [LARGE SCALE GENOMIC DNA]</scope>
    <source>
        <strain evidence="1 2">DSM 44290</strain>
    </source>
</reference>
<dbReference type="STRING" id="1210086.GCA_001613105_03983"/>
<protein>
    <submittedName>
        <fullName evidence="1">Uncharacterized protein</fullName>
    </submittedName>
</protein>
<dbReference type="RefSeq" id="WP_067999702.1">
    <property type="nucleotide sequence ID" value="NZ_QQBC01000004.1"/>
</dbReference>
<organism evidence="1 2">
    <name type="scientific">Nocardia pseudobrasiliensis</name>
    <dbReference type="NCBI Taxonomy" id="45979"/>
    <lineage>
        <taxon>Bacteria</taxon>
        <taxon>Bacillati</taxon>
        <taxon>Actinomycetota</taxon>
        <taxon>Actinomycetes</taxon>
        <taxon>Mycobacteriales</taxon>
        <taxon>Nocardiaceae</taxon>
        <taxon>Nocardia</taxon>
    </lineage>
</organism>